<dbReference type="AlphaFoldDB" id="A0A918HPW3"/>
<evidence type="ECO:0000259" key="4">
    <source>
        <dbReference type="SMART" id="SM00892"/>
    </source>
</evidence>
<proteinExistence type="predicted"/>
<evidence type="ECO:0000313" key="5">
    <source>
        <dbReference type="EMBL" id="GGT91508.1"/>
    </source>
</evidence>
<dbReference type="SUPFAM" id="SSF54060">
    <property type="entry name" value="His-Me finger endonucleases"/>
    <property type="match status" value="1"/>
</dbReference>
<dbReference type="EMBL" id="BMSA01000039">
    <property type="protein sequence ID" value="GGT91508.1"/>
    <property type="molecule type" value="Genomic_DNA"/>
</dbReference>
<dbReference type="GO" id="GO:0046872">
    <property type="term" value="F:metal ion binding"/>
    <property type="evidence" value="ECO:0007669"/>
    <property type="project" value="UniProtKB-KW"/>
</dbReference>
<comment type="caution">
    <text evidence="5">The sequence shown here is derived from an EMBL/GenBank/DDBJ whole genome shotgun (WGS) entry which is preliminary data.</text>
</comment>
<evidence type="ECO:0008006" key="7">
    <source>
        <dbReference type="Google" id="ProtNLM"/>
    </source>
</evidence>
<dbReference type="PANTHER" id="PTHR13966">
    <property type="entry name" value="ENDONUCLEASE RELATED"/>
    <property type="match status" value="1"/>
</dbReference>
<evidence type="ECO:0000256" key="1">
    <source>
        <dbReference type="PIRSR" id="PIRSR640255-1"/>
    </source>
</evidence>
<dbReference type="GO" id="GO:0016787">
    <property type="term" value="F:hydrolase activity"/>
    <property type="evidence" value="ECO:0007669"/>
    <property type="project" value="InterPro"/>
</dbReference>
<dbReference type="CDD" id="cd00091">
    <property type="entry name" value="NUC"/>
    <property type="match status" value="1"/>
</dbReference>
<dbReference type="InterPro" id="IPR020821">
    <property type="entry name" value="ENPP1-3/EXOG-like_nuc-like"/>
</dbReference>
<feature type="domain" description="ENPP1-3/EXOG-like endonuclease/phosphodiesterase" evidence="3">
    <location>
        <begin position="394"/>
        <end position="601"/>
    </location>
</feature>
<keyword evidence="2" id="KW-0479">Metal-binding</keyword>
<name>A0A918HPW3_9ACTN</name>
<evidence type="ECO:0000259" key="3">
    <source>
        <dbReference type="SMART" id="SM00477"/>
    </source>
</evidence>
<sequence>MATKTKKTTASSRKNGSEEKLIGSLRCYIRARGPELLEDPNVTSVGIGRKVTGGQRGKQVVLQFTVASKVEPEVLEELGTTLIPETITVDGVEVPTDVVERSYKPHFRTVAEVESPARKTRLDPIEPGVSVGLAGSVPPSAGTIGAIVFDKANGTPYVLSNWHVLHGPEGALGDEIAQPGPHDDNRVRRNRLGVLKRSHLGVAGDCAISTIEDRGFVQEIFELGVAPKELGEPDLDDKVIKSGRTTGVTHGIVRRIETVAKINYGGDVGVKTIGCFEIGPDPANLPADGEISKPGDSGALWLFKQANGRPGTVMAGLHFGGEGKSDPDEHALACLSTSVFERLEISLTPPAPEDIESIAGYDPDFLGERIDAPQLDAALSRDAVLLDGSEVIPYTHFSLTLSKKRRFPFWVGWNVDGGSLKKLSRNNIRFVKDPRLPANTQVGNELYENNRLDRGHIARRADLLWGSLPEAQKANTDSFFYTNITPQMDDFNQSSKNGLWGELEDAVFADVDVDDLKVSVFGGPVFQDDDRTFRGVKIPREFWKVITFTEQGTLKAKAFLLTQNLDQIEALELDEFRVFQVTLGELEGRTQLLFPATLHKGDTLAVPEAVAERTPLDSLADIQWD</sequence>
<organism evidence="5 6">
    <name type="scientific">Streptomyces phaeofaciens</name>
    <dbReference type="NCBI Taxonomy" id="68254"/>
    <lineage>
        <taxon>Bacteria</taxon>
        <taxon>Bacillati</taxon>
        <taxon>Actinomycetota</taxon>
        <taxon>Actinomycetes</taxon>
        <taxon>Kitasatosporales</taxon>
        <taxon>Streptomycetaceae</taxon>
        <taxon>Streptomyces</taxon>
    </lineage>
</organism>
<dbReference type="SMART" id="SM00892">
    <property type="entry name" value="Endonuclease_NS"/>
    <property type="match status" value="1"/>
</dbReference>
<dbReference type="RefSeq" id="WP_189717709.1">
    <property type="nucleotide sequence ID" value="NZ_BMSA01000039.1"/>
</dbReference>
<dbReference type="InterPro" id="IPR040255">
    <property type="entry name" value="Non-specific_endonuclease"/>
</dbReference>
<keyword evidence="6" id="KW-1185">Reference proteome</keyword>
<dbReference type="Pfam" id="PF01223">
    <property type="entry name" value="Endonuclease_NS"/>
    <property type="match status" value="1"/>
</dbReference>
<evidence type="ECO:0000313" key="6">
    <source>
        <dbReference type="Proteomes" id="UP000646776"/>
    </source>
</evidence>
<dbReference type="InterPro" id="IPR043504">
    <property type="entry name" value="Peptidase_S1_PA_chymotrypsin"/>
</dbReference>
<feature type="active site" description="Proton acceptor" evidence="1">
    <location>
        <position position="456"/>
    </location>
</feature>
<dbReference type="SMART" id="SM00477">
    <property type="entry name" value="NUC"/>
    <property type="match status" value="1"/>
</dbReference>
<gene>
    <name evidence="5" type="ORF">GCM10010226_81900</name>
</gene>
<dbReference type="InterPro" id="IPR009003">
    <property type="entry name" value="Peptidase_S1_PA"/>
</dbReference>
<dbReference type="InterPro" id="IPR044929">
    <property type="entry name" value="DNA/RNA_non-sp_Endonuclease_sf"/>
</dbReference>
<protein>
    <recommendedName>
        <fullName evidence="7">DNA/RNA non-specific endonuclease</fullName>
    </recommendedName>
</protein>
<reference evidence="5" key="1">
    <citation type="journal article" date="2014" name="Int. J. Syst. Evol. Microbiol.">
        <title>Complete genome sequence of Corynebacterium casei LMG S-19264T (=DSM 44701T), isolated from a smear-ripened cheese.</title>
        <authorList>
            <consortium name="US DOE Joint Genome Institute (JGI-PGF)"/>
            <person name="Walter F."/>
            <person name="Albersmeier A."/>
            <person name="Kalinowski J."/>
            <person name="Ruckert C."/>
        </authorList>
    </citation>
    <scope>NUCLEOTIDE SEQUENCE</scope>
    <source>
        <strain evidence="5">JCM 4125</strain>
    </source>
</reference>
<dbReference type="SUPFAM" id="SSF50494">
    <property type="entry name" value="Trypsin-like serine proteases"/>
    <property type="match status" value="1"/>
</dbReference>
<evidence type="ECO:0000256" key="2">
    <source>
        <dbReference type="PIRSR" id="PIRSR640255-2"/>
    </source>
</evidence>
<dbReference type="InterPro" id="IPR001604">
    <property type="entry name" value="Endo_G_ENPP1-like_dom"/>
</dbReference>
<dbReference type="GO" id="GO:0004519">
    <property type="term" value="F:endonuclease activity"/>
    <property type="evidence" value="ECO:0007669"/>
    <property type="project" value="TreeGrafter"/>
</dbReference>
<dbReference type="InterPro" id="IPR044925">
    <property type="entry name" value="His-Me_finger_sf"/>
</dbReference>
<dbReference type="GO" id="GO:0003676">
    <property type="term" value="F:nucleic acid binding"/>
    <property type="evidence" value="ECO:0007669"/>
    <property type="project" value="InterPro"/>
</dbReference>
<dbReference type="PANTHER" id="PTHR13966:SF5">
    <property type="entry name" value="ENDONUCLEASE G, MITOCHONDRIAL"/>
    <property type="match status" value="1"/>
</dbReference>
<dbReference type="Proteomes" id="UP000646776">
    <property type="component" value="Unassembled WGS sequence"/>
</dbReference>
<dbReference type="Gene3D" id="2.40.10.10">
    <property type="entry name" value="Trypsin-like serine proteases"/>
    <property type="match status" value="1"/>
</dbReference>
<dbReference type="Gene3D" id="3.40.570.10">
    <property type="entry name" value="Extracellular Endonuclease, subunit A"/>
    <property type="match status" value="1"/>
</dbReference>
<accession>A0A918HPW3</accession>
<reference evidence="5" key="2">
    <citation type="submission" date="2020-09" db="EMBL/GenBank/DDBJ databases">
        <authorList>
            <person name="Sun Q."/>
            <person name="Ohkuma M."/>
        </authorList>
    </citation>
    <scope>NUCLEOTIDE SEQUENCE</scope>
    <source>
        <strain evidence="5">JCM 4125</strain>
    </source>
</reference>
<feature type="domain" description="DNA/RNA non-specific endonuclease/pyrophosphatase/phosphodiesterase" evidence="4">
    <location>
        <begin position="393"/>
        <end position="601"/>
    </location>
</feature>
<feature type="binding site" evidence="2">
    <location>
        <position position="492"/>
    </location>
    <ligand>
        <name>Mg(2+)</name>
        <dbReference type="ChEBI" id="CHEBI:18420"/>
        <note>catalytic</note>
    </ligand>
</feature>